<organism evidence="2 3">
    <name type="scientific">Geothermobacter ehrlichii</name>
    <dbReference type="NCBI Taxonomy" id="213224"/>
    <lineage>
        <taxon>Bacteria</taxon>
        <taxon>Pseudomonadati</taxon>
        <taxon>Thermodesulfobacteriota</taxon>
        <taxon>Desulfuromonadia</taxon>
        <taxon>Desulfuromonadales</taxon>
        <taxon>Geothermobacteraceae</taxon>
        <taxon>Geothermobacter</taxon>
    </lineage>
</organism>
<dbReference type="AlphaFoldDB" id="A0A5D3WMK5"/>
<keyword evidence="1" id="KW-1133">Transmembrane helix</keyword>
<accession>A0A5D3WMK5</accession>
<sequence length="46" mass="5372">MGWASILYLGTTFTLFVVFAAIVARTYSRKRRQRGEAPKYRMLDDD</sequence>
<protein>
    <submittedName>
        <fullName evidence="2">Cbb3-type cytochrome oxidase component FixQ</fullName>
    </submittedName>
</protein>
<keyword evidence="3" id="KW-1185">Reference proteome</keyword>
<dbReference type="Proteomes" id="UP000324159">
    <property type="component" value="Unassembled WGS sequence"/>
</dbReference>
<dbReference type="OrthoDB" id="5397961at2"/>
<evidence type="ECO:0000256" key="1">
    <source>
        <dbReference type="SAM" id="Phobius"/>
    </source>
</evidence>
<evidence type="ECO:0000313" key="3">
    <source>
        <dbReference type="Proteomes" id="UP000324159"/>
    </source>
</evidence>
<proteinExistence type="predicted"/>
<reference evidence="2 3" key="1">
    <citation type="submission" date="2019-07" db="EMBL/GenBank/DDBJ databases">
        <title>Genomic Encyclopedia of Type Strains, Phase IV (KMG-IV): sequencing the most valuable type-strain genomes for metagenomic binning, comparative biology and taxonomic classification.</title>
        <authorList>
            <person name="Goeker M."/>
        </authorList>
    </citation>
    <scope>NUCLEOTIDE SEQUENCE [LARGE SCALE GENOMIC DNA]</scope>
    <source>
        <strain evidence="2 3">SS015</strain>
    </source>
</reference>
<dbReference type="RefSeq" id="WP_148895712.1">
    <property type="nucleotide sequence ID" value="NZ_VNIB01000005.1"/>
</dbReference>
<gene>
    <name evidence="2" type="ORF">EDC39_105145</name>
</gene>
<keyword evidence="1" id="KW-0812">Transmembrane</keyword>
<name>A0A5D3WMK5_9BACT</name>
<dbReference type="EMBL" id="VNIB01000005">
    <property type="protein sequence ID" value="TYO98776.1"/>
    <property type="molecule type" value="Genomic_DNA"/>
</dbReference>
<feature type="transmembrane region" description="Helical" evidence="1">
    <location>
        <begin position="6"/>
        <end position="24"/>
    </location>
</feature>
<keyword evidence="1" id="KW-0472">Membrane</keyword>
<evidence type="ECO:0000313" key="2">
    <source>
        <dbReference type="EMBL" id="TYO98776.1"/>
    </source>
</evidence>
<comment type="caution">
    <text evidence="2">The sequence shown here is derived from an EMBL/GenBank/DDBJ whole genome shotgun (WGS) entry which is preliminary data.</text>
</comment>